<dbReference type="CDD" id="cd16922">
    <property type="entry name" value="HATPase_EvgS-ArcB-TorS-like"/>
    <property type="match status" value="1"/>
</dbReference>
<dbReference type="InterPro" id="IPR001789">
    <property type="entry name" value="Sig_transdc_resp-reg_receiver"/>
</dbReference>
<dbReference type="CDD" id="cd00082">
    <property type="entry name" value="HisKA"/>
    <property type="match status" value="1"/>
</dbReference>
<evidence type="ECO:0000259" key="19">
    <source>
        <dbReference type="PROSITE" id="PS50113"/>
    </source>
</evidence>
<dbReference type="Pfam" id="PF02743">
    <property type="entry name" value="dCache_1"/>
    <property type="match status" value="1"/>
</dbReference>
<keyword evidence="8" id="KW-0547">Nucleotide-binding</keyword>
<evidence type="ECO:0000256" key="10">
    <source>
        <dbReference type="ARBA" id="ARBA00022840"/>
    </source>
</evidence>
<keyword evidence="6" id="KW-0808">Transferase</keyword>
<evidence type="ECO:0000259" key="18">
    <source>
        <dbReference type="PROSITE" id="PS50112"/>
    </source>
</evidence>
<dbReference type="CDD" id="cd00156">
    <property type="entry name" value="REC"/>
    <property type="match status" value="1"/>
</dbReference>
<comment type="caution">
    <text evidence="20">The sequence shown here is derived from an EMBL/GenBank/DDBJ whole genome shotgun (WGS) entry which is preliminary data.</text>
</comment>
<keyword evidence="4" id="KW-1003">Cell membrane</keyword>
<evidence type="ECO:0000256" key="13">
    <source>
        <dbReference type="ARBA" id="ARBA00023136"/>
    </source>
</evidence>
<dbReference type="Gene3D" id="3.30.565.10">
    <property type="entry name" value="Histidine kinase-like ATPase, C-terminal domain"/>
    <property type="match status" value="1"/>
</dbReference>
<evidence type="ECO:0000256" key="2">
    <source>
        <dbReference type="ARBA" id="ARBA00004651"/>
    </source>
</evidence>
<evidence type="ECO:0000256" key="15">
    <source>
        <dbReference type="SAM" id="Phobius"/>
    </source>
</evidence>
<feature type="transmembrane region" description="Helical" evidence="15">
    <location>
        <begin position="27"/>
        <end position="44"/>
    </location>
</feature>
<dbReference type="Pfam" id="PF00989">
    <property type="entry name" value="PAS"/>
    <property type="match status" value="1"/>
</dbReference>
<evidence type="ECO:0000256" key="6">
    <source>
        <dbReference type="ARBA" id="ARBA00022679"/>
    </source>
</evidence>
<accession>A0ABT1I5F5</accession>
<comment type="subcellular location">
    <subcellularLocation>
        <location evidence="2">Cell membrane</location>
        <topology evidence="2">Multi-pass membrane protein</topology>
    </subcellularLocation>
</comment>
<keyword evidence="9" id="KW-0418">Kinase</keyword>
<dbReference type="CDD" id="cd00130">
    <property type="entry name" value="PAS"/>
    <property type="match status" value="1"/>
</dbReference>
<evidence type="ECO:0000313" key="20">
    <source>
        <dbReference type="EMBL" id="MCP2267845.1"/>
    </source>
</evidence>
<evidence type="ECO:0000256" key="12">
    <source>
        <dbReference type="ARBA" id="ARBA00023012"/>
    </source>
</evidence>
<feature type="transmembrane region" description="Helical" evidence="15">
    <location>
        <begin position="292"/>
        <end position="313"/>
    </location>
</feature>
<dbReference type="InterPro" id="IPR005467">
    <property type="entry name" value="His_kinase_dom"/>
</dbReference>
<dbReference type="SUPFAM" id="SSF52172">
    <property type="entry name" value="CheY-like"/>
    <property type="match status" value="2"/>
</dbReference>
<feature type="domain" description="Response regulatory" evidence="17">
    <location>
        <begin position="991"/>
        <end position="1112"/>
    </location>
</feature>
<dbReference type="NCBIfam" id="TIGR00229">
    <property type="entry name" value="sensory_box"/>
    <property type="match status" value="1"/>
</dbReference>
<evidence type="ECO:0000256" key="8">
    <source>
        <dbReference type="ARBA" id="ARBA00022741"/>
    </source>
</evidence>
<dbReference type="SUPFAM" id="SSF103190">
    <property type="entry name" value="Sensory domain-like"/>
    <property type="match status" value="1"/>
</dbReference>
<evidence type="ECO:0000256" key="3">
    <source>
        <dbReference type="ARBA" id="ARBA00012438"/>
    </source>
</evidence>
<keyword evidence="7 15" id="KW-0812">Transmembrane</keyword>
<keyword evidence="13 15" id="KW-0472">Membrane</keyword>
<feature type="transmembrane region" description="Helical" evidence="15">
    <location>
        <begin position="87"/>
        <end position="113"/>
    </location>
</feature>
<gene>
    <name evidence="20" type="ORF">LV75_000327</name>
</gene>
<dbReference type="SMART" id="SM00388">
    <property type="entry name" value="HisKA"/>
    <property type="match status" value="1"/>
</dbReference>
<evidence type="ECO:0000256" key="1">
    <source>
        <dbReference type="ARBA" id="ARBA00000085"/>
    </source>
</evidence>
<keyword evidence="12" id="KW-0902">Two-component regulatory system</keyword>
<dbReference type="EC" id="2.7.13.3" evidence="3"/>
<feature type="modified residue" description="4-aspartylphosphate" evidence="14">
    <location>
        <position position="1045"/>
    </location>
</feature>
<keyword evidence="21" id="KW-1185">Reference proteome</keyword>
<dbReference type="InterPro" id="IPR000700">
    <property type="entry name" value="PAS-assoc_C"/>
</dbReference>
<evidence type="ECO:0000256" key="7">
    <source>
        <dbReference type="ARBA" id="ARBA00022692"/>
    </source>
</evidence>
<protein>
    <recommendedName>
        <fullName evidence="3">histidine kinase</fullName>
        <ecNumber evidence="3">2.7.13.3</ecNumber>
    </recommendedName>
</protein>
<dbReference type="Pfam" id="PF00072">
    <property type="entry name" value="Response_reg"/>
    <property type="match status" value="2"/>
</dbReference>
<dbReference type="EMBL" id="JAMTCO010000001">
    <property type="protein sequence ID" value="MCP2267845.1"/>
    <property type="molecule type" value="Genomic_DNA"/>
</dbReference>
<evidence type="ECO:0000256" key="11">
    <source>
        <dbReference type="ARBA" id="ARBA00022989"/>
    </source>
</evidence>
<dbReference type="Gene3D" id="1.10.287.130">
    <property type="match status" value="1"/>
</dbReference>
<reference evidence="20 21" key="1">
    <citation type="submission" date="2022-06" db="EMBL/GenBank/DDBJ databases">
        <title>Genomic Encyclopedia of Archaeal and Bacterial Type Strains, Phase II (KMG-II): from individual species to whole genera.</title>
        <authorList>
            <person name="Goeker M."/>
        </authorList>
    </citation>
    <scope>NUCLEOTIDE SEQUENCE [LARGE SCALE GENOMIC DNA]</scope>
    <source>
        <strain evidence="20 21">DSM 44255</strain>
    </source>
</reference>
<dbReference type="PANTHER" id="PTHR45339:SF5">
    <property type="entry name" value="HISTIDINE KINASE"/>
    <property type="match status" value="1"/>
</dbReference>
<dbReference type="PROSITE" id="PS50109">
    <property type="entry name" value="HIS_KIN"/>
    <property type="match status" value="1"/>
</dbReference>
<proteinExistence type="predicted"/>
<dbReference type="PROSITE" id="PS50113">
    <property type="entry name" value="PAC"/>
    <property type="match status" value="1"/>
</dbReference>
<comment type="catalytic activity">
    <reaction evidence="1">
        <text>ATP + protein L-histidine = ADP + protein N-phospho-L-histidine.</text>
        <dbReference type="EC" id="2.7.13.3"/>
    </reaction>
</comment>
<feature type="domain" description="PAC" evidence="19">
    <location>
        <begin position="683"/>
        <end position="733"/>
    </location>
</feature>
<dbReference type="CDD" id="cd12914">
    <property type="entry name" value="PDC1_DGC_like"/>
    <property type="match status" value="1"/>
</dbReference>
<dbReference type="SUPFAM" id="SSF55785">
    <property type="entry name" value="PYP-like sensor domain (PAS domain)"/>
    <property type="match status" value="1"/>
</dbReference>
<feature type="transmembrane region" description="Helical" evidence="15">
    <location>
        <begin position="181"/>
        <end position="207"/>
    </location>
</feature>
<dbReference type="InterPro" id="IPR013767">
    <property type="entry name" value="PAS_fold"/>
</dbReference>
<dbReference type="PRINTS" id="PR00344">
    <property type="entry name" value="BCTRLSENSOR"/>
</dbReference>
<dbReference type="InterPro" id="IPR003594">
    <property type="entry name" value="HATPase_dom"/>
</dbReference>
<evidence type="ECO:0000256" key="4">
    <source>
        <dbReference type="ARBA" id="ARBA00022475"/>
    </source>
</evidence>
<dbReference type="CDD" id="cd17546">
    <property type="entry name" value="REC_hyHK_CKI1_RcsC-like"/>
    <property type="match status" value="1"/>
</dbReference>
<feature type="domain" description="PAS" evidence="18">
    <location>
        <begin position="605"/>
        <end position="676"/>
    </location>
</feature>
<evidence type="ECO:0000256" key="5">
    <source>
        <dbReference type="ARBA" id="ARBA00022553"/>
    </source>
</evidence>
<dbReference type="InterPro" id="IPR000014">
    <property type="entry name" value="PAS"/>
</dbReference>
<evidence type="ECO:0000256" key="14">
    <source>
        <dbReference type="PROSITE-ProRule" id="PRU00169"/>
    </source>
</evidence>
<sequence length="1270" mass="135118">MSPAVQAGLAHARVVKASPLKRVRGLQWTWVLLHGLAVVVAVLLPSDGARVALVFALLGVDALAIMAKDRDWRGPWGPLLLTQALATAAWAVDDALLAPAAVPAIGAVILLGAVRGRPGVVSVLDACVVAVAAGALVWTVPGAGPATPLWLWVPVFAGMAAGFAHSGWRASTWLLAWAGSWLLYAVLLRAGLGGQLGCVLLSGAVLVSARLESRLRKLQRGFRWAKEVTLTVCVVLLPVVLLLRASHATTRDIVVIAAGSLVVTALLLLRLSVSHREVRTDPVLRRELRKRLTQLCAGFVLLALLPVVLLAYVSISVATGMTSGEIDRRLAHSADAVAAELDDRLSGIGSLVNAYAQRPSLRAAAFTSTATEPAVAEAVRSLQEQRPPFLAAWALDANGRLITMAPSTLAVQGTDFADRDYFQGAVRRGRPYVSNTFESAVLGHPEVIAVSAPVTDGRGHLLGVLAVSYPVGPLTDLVDRVSNAQDVDLVVSDARGNVVGDDTAPGLTSALGFAGIEAGLRGMSGSTTSTVGETEYQSSYRPAPALGWAVVARVDATQAYAGTAMLTGRIIAITTLIVQVLLGALVLAARNERRKRLAEVRLAARGEQVRAILHAAGDAFISMRPDGRVSYWNARAETIFGWTAAEALGVPLVELVVPAEAKEAHVAGVRRIVDGGQPHLLGTTSEVLAQRRDGSVFPAELTMWRSGDEDELVFSAFVRDITERKQNERDLADARDQALTASRMKSAFVANMSHEIRTPMNGVLGLATLLLDTELDQRQRDYVSTLQRSADALLEVISDILDFSKMEAGKLEIDPVDFDPRALVEDVVSLLAPTARKPGLEIAAVVHPAIPPALHGDAHRIRQVLINLVSNAIKFTPAGEVVVWVSIPAPDADGRHPVTFTVTDTGIGVPEDRQEHLFDAFTQVDVSTTRRYGGTGLGLAICRQLVDLMEGTIGMRSAPDKGSAFHFTLPLAPATAPLPSTRPSGAVSGAAILVVDDNATNLQIVSQLLRTWGAEVATASTGAEAMAVLRAATEAGQPFDAALLDMRMPDLDGIQLVARIQADHTTGAPRLGILTSTNDAEEARRVRRMGVDVYLAKPIRAAALRDALGRLLAVGPVVPQQETPPPRPVIPADRPTAGRVLVAEDNDINQQVVVQMLSTLGYSADIAENGEQALNMVSTGDYDVVLMDCQMPILDGYQATTQIRQLPAPRNQVPVIALTASALASDEKRCRDVGMDDFLTKPLRREQLEAVLRRNAMPSAPQPRKETDQL</sequence>
<dbReference type="PROSITE" id="PS50110">
    <property type="entry name" value="RESPONSE_REGULATORY"/>
    <property type="match status" value="2"/>
</dbReference>
<feature type="domain" description="Histidine kinase" evidence="16">
    <location>
        <begin position="751"/>
        <end position="973"/>
    </location>
</feature>
<dbReference type="Proteomes" id="UP001205185">
    <property type="component" value="Unassembled WGS sequence"/>
</dbReference>
<dbReference type="SUPFAM" id="SSF55874">
    <property type="entry name" value="ATPase domain of HSP90 chaperone/DNA topoisomerase II/histidine kinase"/>
    <property type="match status" value="1"/>
</dbReference>
<dbReference type="SMART" id="SM00091">
    <property type="entry name" value="PAS"/>
    <property type="match status" value="1"/>
</dbReference>
<keyword evidence="10" id="KW-0067">ATP-binding</keyword>
<dbReference type="InterPro" id="IPR036097">
    <property type="entry name" value="HisK_dim/P_sf"/>
</dbReference>
<dbReference type="SUPFAM" id="SSF47384">
    <property type="entry name" value="Homodimeric domain of signal transducing histidine kinase"/>
    <property type="match status" value="1"/>
</dbReference>
<name>A0ABT1I5F5_9PSEU</name>
<feature type="transmembrane region" description="Helical" evidence="15">
    <location>
        <begin position="51"/>
        <end position="67"/>
    </location>
</feature>
<feature type="transmembrane region" description="Helical" evidence="15">
    <location>
        <begin position="228"/>
        <end position="247"/>
    </location>
</feature>
<dbReference type="InterPro" id="IPR004358">
    <property type="entry name" value="Sig_transdc_His_kin-like_C"/>
</dbReference>
<dbReference type="InterPro" id="IPR029151">
    <property type="entry name" value="Sensor-like_sf"/>
</dbReference>
<keyword evidence="11 15" id="KW-1133">Transmembrane helix</keyword>
<dbReference type="PROSITE" id="PS50112">
    <property type="entry name" value="PAS"/>
    <property type="match status" value="1"/>
</dbReference>
<dbReference type="Pfam" id="PF00512">
    <property type="entry name" value="HisKA"/>
    <property type="match status" value="1"/>
</dbReference>
<dbReference type="Gene3D" id="3.40.50.2300">
    <property type="match status" value="2"/>
</dbReference>
<feature type="domain" description="Response regulatory" evidence="17">
    <location>
        <begin position="1139"/>
        <end position="1256"/>
    </location>
</feature>
<dbReference type="PANTHER" id="PTHR45339">
    <property type="entry name" value="HYBRID SIGNAL TRANSDUCTION HISTIDINE KINASE J"/>
    <property type="match status" value="1"/>
</dbReference>
<feature type="modified residue" description="4-aspartylphosphate" evidence="14">
    <location>
        <position position="1188"/>
    </location>
</feature>
<feature type="transmembrane region" description="Helical" evidence="15">
    <location>
        <begin position="253"/>
        <end position="271"/>
    </location>
</feature>
<keyword evidence="5 14" id="KW-0597">Phosphoprotein</keyword>
<dbReference type="InterPro" id="IPR003661">
    <property type="entry name" value="HisK_dim/P_dom"/>
</dbReference>
<dbReference type="SMART" id="SM00448">
    <property type="entry name" value="REC"/>
    <property type="match status" value="2"/>
</dbReference>
<evidence type="ECO:0000259" key="17">
    <source>
        <dbReference type="PROSITE" id="PS50110"/>
    </source>
</evidence>
<dbReference type="InterPro" id="IPR011006">
    <property type="entry name" value="CheY-like_superfamily"/>
</dbReference>
<organism evidence="20 21">
    <name type="scientific">Actinokineospora diospyrosa</name>
    <dbReference type="NCBI Taxonomy" id="103728"/>
    <lineage>
        <taxon>Bacteria</taxon>
        <taxon>Bacillati</taxon>
        <taxon>Actinomycetota</taxon>
        <taxon>Actinomycetes</taxon>
        <taxon>Pseudonocardiales</taxon>
        <taxon>Pseudonocardiaceae</taxon>
        <taxon>Actinokineospora</taxon>
    </lineage>
</organism>
<dbReference type="InterPro" id="IPR033479">
    <property type="entry name" value="dCache_1"/>
</dbReference>
<dbReference type="InterPro" id="IPR035965">
    <property type="entry name" value="PAS-like_dom_sf"/>
</dbReference>
<dbReference type="SMART" id="SM00387">
    <property type="entry name" value="HATPase_c"/>
    <property type="match status" value="1"/>
</dbReference>
<dbReference type="InterPro" id="IPR036890">
    <property type="entry name" value="HATPase_C_sf"/>
</dbReference>
<dbReference type="Pfam" id="PF02518">
    <property type="entry name" value="HATPase_c"/>
    <property type="match status" value="1"/>
</dbReference>
<feature type="transmembrane region" description="Helical" evidence="15">
    <location>
        <begin position="120"/>
        <end position="140"/>
    </location>
</feature>
<evidence type="ECO:0000313" key="21">
    <source>
        <dbReference type="Proteomes" id="UP001205185"/>
    </source>
</evidence>
<evidence type="ECO:0000256" key="9">
    <source>
        <dbReference type="ARBA" id="ARBA00022777"/>
    </source>
</evidence>
<dbReference type="Gene3D" id="3.30.450.20">
    <property type="entry name" value="PAS domain"/>
    <property type="match status" value="2"/>
</dbReference>
<evidence type="ECO:0000259" key="16">
    <source>
        <dbReference type="PROSITE" id="PS50109"/>
    </source>
</evidence>